<keyword evidence="1" id="KW-0812">Transmembrane</keyword>
<organism evidence="2 3">
    <name type="scientific">Tenebrio molitor</name>
    <name type="common">Yellow mealworm beetle</name>
    <dbReference type="NCBI Taxonomy" id="7067"/>
    <lineage>
        <taxon>Eukaryota</taxon>
        <taxon>Metazoa</taxon>
        <taxon>Ecdysozoa</taxon>
        <taxon>Arthropoda</taxon>
        <taxon>Hexapoda</taxon>
        <taxon>Insecta</taxon>
        <taxon>Pterygota</taxon>
        <taxon>Neoptera</taxon>
        <taxon>Endopterygota</taxon>
        <taxon>Coleoptera</taxon>
        <taxon>Polyphaga</taxon>
        <taxon>Cucujiformia</taxon>
        <taxon>Tenebrionidae</taxon>
        <taxon>Tenebrio</taxon>
    </lineage>
</organism>
<keyword evidence="3" id="KW-1185">Reference proteome</keyword>
<feature type="transmembrane region" description="Helical" evidence="1">
    <location>
        <begin position="345"/>
        <end position="364"/>
    </location>
</feature>
<sequence>MSGAETAENGTRGPEIKLYNENGVFQVILCEPSAKGATEEPAKTFHGGWTSPFRINCAEICGNDNKKPFLKEQIQFPRTTFDKVVNNDKVSLNTIGNPYINSAASQWRARKVTPPRRFSPIKKLSMRGTGKSVADDHEVGRGGLIEGQKTISRVLGHCVASSPSLEQKMIPNSGNLYFKRFSSVETGDMEMSHKNNCLFAVSRGRRGYYRNYCCMLTERKVRLDEKCWVRSHNCQKLQIVKRNLADKFNQLKEPILVSEKRIYPWILFTRFGNAEKHKQESVPESLDIRGNTHKKTSAEECWVQIRKCEGLKCWEVLEGSLRRDSKELRLGTNQIKGISTPKEKILVGLIVVNMLVMILLMFAVNMVPKLNSSTLAASLAFKRQLLSSFSFPRPSNPEYLNGAADQLRLHEP</sequence>
<dbReference type="Proteomes" id="UP000719412">
    <property type="component" value="Unassembled WGS sequence"/>
</dbReference>
<evidence type="ECO:0000256" key="1">
    <source>
        <dbReference type="SAM" id="Phobius"/>
    </source>
</evidence>
<keyword evidence="1" id="KW-1133">Transmembrane helix</keyword>
<comment type="caution">
    <text evidence="2">The sequence shown here is derived from an EMBL/GenBank/DDBJ whole genome shotgun (WGS) entry which is preliminary data.</text>
</comment>
<dbReference type="EMBL" id="JABDTM020024346">
    <property type="protein sequence ID" value="KAH0814372.1"/>
    <property type="molecule type" value="Genomic_DNA"/>
</dbReference>
<evidence type="ECO:0000313" key="3">
    <source>
        <dbReference type="Proteomes" id="UP000719412"/>
    </source>
</evidence>
<reference evidence="2" key="2">
    <citation type="submission" date="2021-08" db="EMBL/GenBank/DDBJ databases">
        <authorList>
            <person name="Eriksson T."/>
        </authorList>
    </citation>
    <scope>NUCLEOTIDE SEQUENCE</scope>
    <source>
        <strain evidence="2">Stoneville</strain>
        <tissue evidence="2">Whole head</tissue>
    </source>
</reference>
<evidence type="ECO:0000313" key="2">
    <source>
        <dbReference type="EMBL" id="KAH0814372.1"/>
    </source>
</evidence>
<protein>
    <submittedName>
        <fullName evidence="2">Uncharacterized protein</fullName>
    </submittedName>
</protein>
<name>A0A8J6LBJ4_TENMO</name>
<keyword evidence="1" id="KW-0472">Membrane</keyword>
<dbReference type="AlphaFoldDB" id="A0A8J6LBJ4"/>
<proteinExistence type="predicted"/>
<accession>A0A8J6LBJ4</accession>
<gene>
    <name evidence="2" type="ORF">GEV33_008413</name>
</gene>
<reference evidence="2" key="1">
    <citation type="journal article" date="2020" name="J Insects Food Feed">
        <title>The yellow mealworm (Tenebrio molitor) genome: a resource for the emerging insects as food and feed industry.</title>
        <authorList>
            <person name="Eriksson T."/>
            <person name="Andere A."/>
            <person name="Kelstrup H."/>
            <person name="Emery V."/>
            <person name="Picard C."/>
        </authorList>
    </citation>
    <scope>NUCLEOTIDE SEQUENCE</scope>
    <source>
        <strain evidence="2">Stoneville</strain>
        <tissue evidence="2">Whole head</tissue>
    </source>
</reference>